<name>A0AAE0UPV8_9TELE</name>
<feature type="transmembrane region" description="Helical" evidence="8">
    <location>
        <begin position="27"/>
        <end position="49"/>
    </location>
</feature>
<dbReference type="Pfam" id="PF07686">
    <property type="entry name" value="V-set"/>
    <property type="match status" value="2"/>
</dbReference>
<evidence type="ECO:0000256" key="3">
    <source>
        <dbReference type="ARBA" id="ARBA00009386"/>
    </source>
</evidence>
<dbReference type="PANTHER" id="PTHR11860:SF87">
    <property type="entry name" value="CMRF35-LIKE MOLECULE 8"/>
    <property type="match status" value="1"/>
</dbReference>
<comment type="subcellular location">
    <subcellularLocation>
        <location evidence="1">Endoplasmic reticulum membrane</location>
        <topology evidence="1">Multi-pass membrane protein</topology>
    </subcellularLocation>
</comment>
<comment type="similarity">
    <text evidence="3">Belongs to the DAD/OST2 family.</text>
</comment>
<keyword evidence="6 8" id="KW-1133">Transmembrane helix</keyword>
<dbReference type="InterPro" id="IPR003599">
    <property type="entry name" value="Ig_sub"/>
</dbReference>
<dbReference type="InterPro" id="IPR050671">
    <property type="entry name" value="CD300_family_receptors"/>
</dbReference>
<dbReference type="SMART" id="SM00406">
    <property type="entry name" value="IGv"/>
    <property type="match status" value="1"/>
</dbReference>
<dbReference type="CDD" id="cd05716">
    <property type="entry name" value="IgV_pIgR_like"/>
    <property type="match status" value="2"/>
</dbReference>
<feature type="domain" description="Ig-like" evidence="9">
    <location>
        <begin position="86"/>
        <end position="182"/>
    </location>
</feature>
<dbReference type="Proteomes" id="UP001274896">
    <property type="component" value="Unassembled WGS sequence"/>
</dbReference>
<dbReference type="GO" id="GO:0005886">
    <property type="term" value="C:plasma membrane"/>
    <property type="evidence" value="ECO:0007669"/>
    <property type="project" value="TreeGrafter"/>
</dbReference>
<evidence type="ECO:0000313" key="10">
    <source>
        <dbReference type="EMBL" id="KAK3513481.1"/>
    </source>
</evidence>
<dbReference type="SMART" id="SM00409">
    <property type="entry name" value="IG"/>
    <property type="match status" value="2"/>
</dbReference>
<evidence type="ECO:0000256" key="7">
    <source>
        <dbReference type="ARBA" id="ARBA00023136"/>
    </source>
</evidence>
<evidence type="ECO:0000313" key="11">
    <source>
        <dbReference type="Proteomes" id="UP001274896"/>
    </source>
</evidence>
<dbReference type="PROSITE" id="PS50835">
    <property type="entry name" value="IG_LIKE"/>
    <property type="match status" value="2"/>
</dbReference>
<keyword evidence="7 8" id="KW-0472">Membrane</keyword>
<dbReference type="EMBL" id="JAUCMX010000022">
    <property type="protein sequence ID" value="KAK3513481.1"/>
    <property type="molecule type" value="Genomic_DNA"/>
</dbReference>
<evidence type="ECO:0000256" key="1">
    <source>
        <dbReference type="ARBA" id="ARBA00004477"/>
    </source>
</evidence>
<evidence type="ECO:0000256" key="6">
    <source>
        <dbReference type="ARBA" id="ARBA00022989"/>
    </source>
</evidence>
<reference evidence="10" key="1">
    <citation type="submission" date="2023-06" db="EMBL/GenBank/DDBJ databases">
        <title>Male Hemibagrus guttatus genome.</title>
        <authorList>
            <person name="Bian C."/>
        </authorList>
    </citation>
    <scope>NUCLEOTIDE SEQUENCE</scope>
    <source>
        <strain evidence="10">Male_cb2023</strain>
        <tissue evidence="10">Muscle</tissue>
    </source>
</reference>
<organism evidence="10 11">
    <name type="scientific">Hemibagrus guttatus</name>
    <dbReference type="NCBI Taxonomy" id="175788"/>
    <lineage>
        <taxon>Eukaryota</taxon>
        <taxon>Metazoa</taxon>
        <taxon>Chordata</taxon>
        <taxon>Craniata</taxon>
        <taxon>Vertebrata</taxon>
        <taxon>Euteleostomi</taxon>
        <taxon>Actinopterygii</taxon>
        <taxon>Neopterygii</taxon>
        <taxon>Teleostei</taxon>
        <taxon>Ostariophysi</taxon>
        <taxon>Siluriformes</taxon>
        <taxon>Bagridae</taxon>
        <taxon>Hemibagrus</taxon>
    </lineage>
</organism>
<dbReference type="GO" id="GO:0008250">
    <property type="term" value="C:oligosaccharyltransferase complex"/>
    <property type="evidence" value="ECO:0007669"/>
    <property type="project" value="InterPro"/>
</dbReference>
<keyword evidence="5" id="KW-0256">Endoplasmic reticulum</keyword>
<dbReference type="AlphaFoldDB" id="A0AAE0UPV8"/>
<evidence type="ECO:0000256" key="4">
    <source>
        <dbReference type="ARBA" id="ARBA00022692"/>
    </source>
</evidence>
<protein>
    <recommendedName>
        <fullName evidence="9">Ig-like domain-containing protein</fullName>
    </recommendedName>
</protein>
<comment type="pathway">
    <text evidence="2">Protein modification; protein glycosylation.</text>
</comment>
<dbReference type="InterPro" id="IPR013106">
    <property type="entry name" value="Ig_V-set"/>
</dbReference>
<accession>A0AAE0UPV8</accession>
<dbReference type="InterPro" id="IPR007110">
    <property type="entry name" value="Ig-like_dom"/>
</dbReference>
<dbReference type="SUPFAM" id="SSF48726">
    <property type="entry name" value="Immunoglobulin"/>
    <property type="match status" value="2"/>
</dbReference>
<gene>
    <name evidence="10" type="ORF">QTP70_015473</name>
</gene>
<proteinExistence type="inferred from homology"/>
<dbReference type="InterPro" id="IPR036179">
    <property type="entry name" value="Ig-like_dom_sf"/>
</dbReference>
<dbReference type="Gene3D" id="2.60.40.10">
    <property type="entry name" value="Immunoglobulins"/>
    <property type="match status" value="2"/>
</dbReference>
<feature type="domain" description="Ig-like" evidence="9">
    <location>
        <begin position="185"/>
        <end position="278"/>
    </location>
</feature>
<keyword evidence="11" id="KW-1185">Reference proteome</keyword>
<dbReference type="GO" id="GO:0004888">
    <property type="term" value="F:transmembrane signaling receptor activity"/>
    <property type="evidence" value="ECO:0007669"/>
    <property type="project" value="TreeGrafter"/>
</dbReference>
<evidence type="ECO:0000256" key="8">
    <source>
        <dbReference type="SAM" id="Phobius"/>
    </source>
</evidence>
<dbReference type="InterPro" id="IPR013783">
    <property type="entry name" value="Ig-like_fold"/>
</dbReference>
<sequence length="344" mass="37959">MAISVFSVLSHLLEEYATGTPNKVKVIDAYLLYMLLTGAFQFLYCLLVGTFPFNSFLSGFLSCVGSFTLAGVLCTVSKEGEWTVFEGKSITVPCHYKSEDTLNVKYWCQGSVYDFCSSLARTDNPGTAPSSQARVTIADDPTQHVFTVTMRELKEKDSGWYWCGVEKGGIWSKDSATSLYISVIQGISVVNNEISAEEGDSVTVQCQYSEKHRKDEKRWCRSGDVRSCSVTNSGTFISKSLLISDDRKDTVTVTMRQLEMRDSGWHLCGAGEHQVSVYVLVTPKSTTAAFGVKIQPSLTEASVKAQDSKSYLLQCLLIACGALILLTAIIGTRRIMRGYKLINF</sequence>
<dbReference type="InterPro" id="IPR003038">
    <property type="entry name" value="DAD/Ost2"/>
</dbReference>
<evidence type="ECO:0000256" key="5">
    <source>
        <dbReference type="ARBA" id="ARBA00022824"/>
    </source>
</evidence>
<evidence type="ECO:0000256" key="2">
    <source>
        <dbReference type="ARBA" id="ARBA00004922"/>
    </source>
</evidence>
<comment type="caution">
    <text evidence="10">The sequence shown here is derived from an EMBL/GenBank/DDBJ whole genome shotgun (WGS) entry which is preliminary data.</text>
</comment>
<dbReference type="PANTHER" id="PTHR11860">
    <property type="entry name" value="POLYMERIC-IMMUNOGLOBULIN RECEPTOR"/>
    <property type="match status" value="1"/>
</dbReference>
<keyword evidence="4 8" id="KW-0812">Transmembrane</keyword>
<evidence type="ECO:0000259" key="9">
    <source>
        <dbReference type="PROSITE" id="PS50835"/>
    </source>
</evidence>
<dbReference type="Pfam" id="PF02109">
    <property type="entry name" value="DAD"/>
    <property type="match status" value="1"/>
</dbReference>
<feature type="transmembrane region" description="Helical" evidence="8">
    <location>
        <begin position="311"/>
        <end position="331"/>
    </location>
</feature>